<sequence length="43" mass="4771">ISYVNNRISRADRECQTSTINDSQLLLPGDNKRLSSTAQYQGG</sequence>
<dbReference type="AlphaFoldDB" id="A0A819LAF0"/>
<accession>A0A819LAF0</accession>
<comment type="caution">
    <text evidence="2">The sequence shown here is derived from an EMBL/GenBank/DDBJ whole genome shotgun (WGS) entry which is preliminary data.</text>
</comment>
<dbReference type="EMBL" id="CAJOBE010005121">
    <property type="protein sequence ID" value="CAF3961379.1"/>
    <property type="molecule type" value="Genomic_DNA"/>
</dbReference>
<dbReference type="Proteomes" id="UP000663874">
    <property type="component" value="Unassembled WGS sequence"/>
</dbReference>
<evidence type="ECO:0000313" key="2">
    <source>
        <dbReference type="EMBL" id="CAF3961379.1"/>
    </source>
</evidence>
<gene>
    <name evidence="2" type="ORF">FNK824_LOCUS23797</name>
</gene>
<feature type="compositionally biased region" description="Polar residues" evidence="1">
    <location>
        <begin position="34"/>
        <end position="43"/>
    </location>
</feature>
<evidence type="ECO:0000256" key="1">
    <source>
        <dbReference type="SAM" id="MobiDB-lite"/>
    </source>
</evidence>
<organism evidence="2 3">
    <name type="scientific">Rotaria sordida</name>
    <dbReference type="NCBI Taxonomy" id="392033"/>
    <lineage>
        <taxon>Eukaryota</taxon>
        <taxon>Metazoa</taxon>
        <taxon>Spiralia</taxon>
        <taxon>Gnathifera</taxon>
        <taxon>Rotifera</taxon>
        <taxon>Eurotatoria</taxon>
        <taxon>Bdelloidea</taxon>
        <taxon>Philodinida</taxon>
        <taxon>Philodinidae</taxon>
        <taxon>Rotaria</taxon>
    </lineage>
</organism>
<proteinExistence type="predicted"/>
<evidence type="ECO:0000313" key="3">
    <source>
        <dbReference type="Proteomes" id="UP000663874"/>
    </source>
</evidence>
<name>A0A819LAF0_9BILA</name>
<feature type="non-terminal residue" evidence="2">
    <location>
        <position position="1"/>
    </location>
</feature>
<reference evidence="2" key="1">
    <citation type="submission" date="2021-02" db="EMBL/GenBank/DDBJ databases">
        <authorList>
            <person name="Nowell W R."/>
        </authorList>
    </citation>
    <scope>NUCLEOTIDE SEQUENCE</scope>
</reference>
<feature type="region of interest" description="Disordered" evidence="1">
    <location>
        <begin position="22"/>
        <end position="43"/>
    </location>
</feature>
<protein>
    <submittedName>
        <fullName evidence="2">Uncharacterized protein</fullName>
    </submittedName>
</protein>